<dbReference type="InterPro" id="IPR020626">
    <property type="entry name" value="Asp_DH_prok"/>
</dbReference>
<comment type="catalytic activity">
    <reaction evidence="6">
        <text>L-aspartate + NADP(+) + H2O = oxaloacetate + NH4(+) + NADPH + H(+)</text>
        <dbReference type="Rhea" id="RHEA:11784"/>
        <dbReference type="ChEBI" id="CHEBI:15377"/>
        <dbReference type="ChEBI" id="CHEBI:15378"/>
        <dbReference type="ChEBI" id="CHEBI:16452"/>
        <dbReference type="ChEBI" id="CHEBI:28938"/>
        <dbReference type="ChEBI" id="CHEBI:29991"/>
        <dbReference type="ChEBI" id="CHEBI:57783"/>
        <dbReference type="ChEBI" id="CHEBI:58349"/>
        <dbReference type="EC" id="1.4.1.21"/>
    </reaction>
</comment>
<dbReference type="Pfam" id="PF01958">
    <property type="entry name" value="Asp_DH_C"/>
    <property type="match status" value="1"/>
</dbReference>
<dbReference type="eggNOG" id="COG1712">
    <property type="taxonomic scope" value="Bacteria"/>
</dbReference>
<feature type="domain" description="Aspartate/homoserine dehydrogenase NAD-binding" evidence="8">
    <location>
        <begin position="7"/>
        <end position="113"/>
    </location>
</feature>
<feature type="binding site" evidence="6">
    <location>
        <position position="117"/>
    </location>
    <ligand>
        <name>NAD(+)</name>
        <dbReference type="ChEBI" id="CHEBI:57540"/>
    </ligand>
</feature>
<dbReference type="InterPro" id="IPR005106">
    <property type="entry name" value="Asp/hSer_DH_NAD-bd"/>
</dbReference>
<dbReference type="AlphaFoldDB" id="F7ZLI8"/>
<dbReference type="GO" id="GO:0009435">
    <property type="term" value="P:NAD+ biosynthetic process"/>
    <property type="evidence" value="ECO:0007669"/>
    <property type="project" value="UniProtKB-UniRule"/>
</dbReference>
<proteinExistence type="inferred from homology"/>
<dbReference type="NCBIfam" id="NF009828">
    <property type="entry name" value="PRK13303.1-3"/>
    <property type="match status" value="1"/>
</dbReference>
<reference evidence="9 10" key="1">
    <citation type="journal article" date="2011" name="BMC Genomics">
        <title>Comparative genome analysis and genome-guided physiological analysis of Roseobacter litoralis.</title>
        <authorList>
            <person name="Kalhoefer D."/>
            <person name="Thole S."/>
            <person name="Voget S."/>
            <person name="Lehmann R."/>
            <person name="Liesegang H."/>
            <person name="Wollher A."/>
            <person name="Daniel R."/>
            <person name="Simon M."/>
            <person name="Brinkhoff T."/>
        </authorList>
    </citation>
    <scope>NUCLEOTIDE SEQUENCE [LARGE SCALE GENOMIC DNA]</scope>
    <source>
        <strain evidence="10">ATCC 49566 / DSM 6996 / JCM 21268 / NBRC 15278 / OCh 149</strain>
    </source>
</reference>
<comment type="miscellaneous">
    <text evidence="6">The iminoaspartate product is unstable in aqueous solution and can decompose to oxaloacetate and ammonia.</text>
</comment>
<feature type="active site" evidence="6">
    <location>
        <position position="213"/>
    </location>
</feature>
<dbReference type="Gene3D" id="3.40.50.720">
    <property type="entry name" value="NAD(P)-binding Rossmann-like Domain"/>
    <property type="match status" value="1"/>
</dbReference>
<dbReference type="Gene3D" id="3.30.360.10">
    <property type="entry name" value="Dihydrodipicolinate Reductase, domain 2"/>
    <property type="match status" value="1"/>
</dbReference>
<evidence type="ECO:0000256" key="5">
    <source>
        <dbReference type="ARBA" id="ARBA00023027"/>
    </source>
</evidence>
<dbReference type="InterPro" id="IPR036291">
    <property type="entry name" value="NAD(P)-bd_dom_sf"/>
</dbReference>
<evidence type="ECO:0000313" key="10">
    <source>
        <dbReference type="Proteomes" id="UP000001353"/>
    </source>
</evidence>
<dbReference type="HOGENOM" id="CLU_089550_0_0_5"/>
<evidence type="ECO:0000256" key="2">
    <source>
        <dbReference type="ARBA" id="ARBA00022642"/>
    </source>
</evidence>
<organism evidence="9 10">
    <name type="scientific">Roseobacter litoralis (strain ATCC 49566 / DSM 6996 / JCM 21268 / NBRC 15278 / OCh 149)</name>
    <dbReference type="NCBI Taxonomy" id="391595"/>
    <lineage>
        <taxon>Bacteria</taxon>
        <taxon>Pseudomonadati</taxon>
        <taxon>Pseudomonadota</taxon>
        <taxon>Alphaproteobacteria</taxon>
        <taxon>Rhodobacterales</taxon>
        <taxon>Roseobacteraceae</taxon>
        <taxon>Roseobacter</taxon>
    </lineage>
</organism>
<sequence>MKIGVIGEGAIGRYVIDQLSIDGRAPLISLVRPARMDRANDKVSVRVASVGDLPDDIDLMVDCAGHAALIEHGAAILKRGIDLVTVSLGALADENLEQLLTQAARTGGAQLHLASGAIGALDCLQAARVGGLSEVTYTGRKPPAGWRGSAAQERVDLDALTFATAHFRGTARQAATQYPKNANVAAAVALAGLGFDHTQAVLIADPDATANIHEIHASGAFGSFGFRIEGKALPDNPRSSALAAMSVISAIHRRRAPITT</sequence>
<keyword evidence="3 6" id="KW-0521">NADP</keyword>
<keyword evidence="10" id="KW-1185">Reference proteome</keyword>
<dbReference type="GO" id="GO:0016639">
    <property type="term" value="F:oxidoreductase activity, acting on the CH-NH2 group of donors, NAD or NADP as acceptor"/>
    <property type="evidence" value="ECO:0007669"/>
    <property type="project" value="UniProtKB-UniRule"/>
</dbReference>
<dbReference type="PANTHER" id="PTHR31873">
    <property type="entry name" value="L-ASPARTATE DEHYDROGENASE-RELATED"/>
    <property type="match status" value="1"/>
</dbReference>
<keyword evidence="2 6" id="KW-0662">Pyridine nucleotide biosynthesis</keyword>
<dbReference type="PIRSF" id="PIRSF005227">
    <property type="entry name" value="Asp_dh_NAD_syn"/>
    <property type="match status" value="1"/>
</dbReference>
<comment type="catalytic activity">
    <reaction evidence="6">
        <text>L-aspartate + NAD(+) + H2O = oxaloacetate + NH4(+) + NADH + H(+)</text>
        <dbReference type="Rhea" id="RHEA:11788"/>
        <dbReference type="ChEBI" id="CHEBI:15377"/>
        <dbReference type="ChEBI" id="CHEBI:15378"/>
        <dbReference type="ChEBI" id="CHEBI:16452"/>
        <dbReference type="ChEBI" id="CHEBI:28938"/>
        <dbReference type="ChEBI" id="CHEBI:29991"/>
        <dbReference type="ChEBI" id="CHEBI:57540"/>
        <dbReference type="ChEBI" id="CHEBI:57945"/>
        <dbReference type="EC" id="1.4.1.21"/>
    </reaction>
</comment>
<dbReference type="KEGG" id="rli:RLO149_c008210"/>
<evidence type="ECO:0000259" key="7">
    <source>
        <dbReference type="Pfam" id="PF01958"/>
    </source>
</evidence>
<dbReference type="Proteomes" id="UP000001353">
    <property type="component" value="Chromosome"/>
</dbReference>
<feature type="binding site" evidence="6">
    <location>
        <position position="183"/>
    </location>
    <ligand>
        <name>NAD(+)</name>
        <dbReference type="ChEBI" id="CHEBI:57540"/>
    </ligand>
</feature>
<keyword evidence="5 6" id="KW-0520">NAD</keyword>
<evidence type="ECO:0000256" key="4">
    <source>
        <dbReference type="ARBA" id="ARBA00023002"/>
    </source>
</evidence>
<name>F7ZLI8_ROSLO</name>
<dbReference type="EC" id="1.4.1.21" evidence="6"/>
<dbReference type="HAMAP" id="MF_01265">
    <property type="entry name" value="NadX"/>
    <property type="match status" value="1"/>
</dbReference>
<accession>F7ZLI8</accession>
<feature type="domain" description="Aspartate dehydrogenase" evidence="7">
    <location>
        <begin position="163"/>
        <end position="248"/>
    </location>
</feature>
<dbReference type="SUPFAM" id="SSF55347">
    <property type="entry name" value="Glyceraldehyde-3-phosphate dehydrogenase-like, C-terminal domain"/>
    <property type="match status" value="1"/>
</dbReference>
<dbReference type="GO" id="GO:0051287">
    <property type="term" value="F:NAD binding"/>
    <property type="evidence" value="ECO:0007669"/>
    <property type="project" value="UniProtKB-UniRule"/>
</dbReference>
<dbReference type="PANTHER" id="PTHR31873:SF6">
    <property type="entry name" value="ASPARTATE DEHYDROGENASE DOMAIN-CONTAINING PROTEIN"/>
    <property type="match status" value="1"/>
</dbReference>
<dbReference type="OrthoDB" id="8456681at2"/>
<keyword evidence="4 6" id="KW-0560">Oxidoreductase</keyword>
<dbReference type="InterPro" id="IPR011182">
    <property type="entry name" value="L-Asp_DH"/>
</dbReference>
<comment type="similarity">
    <text evidence="1 6">Belongs to the L-aspartate dehydrogenase family.</text>
</comment>
<comment type="pathway">
    <text evidence="6">Cofactor biosynthesis; NAD(+) biosynthesis; iminoaspartate from L-aspartate (dehydrogenase route): step 1/1.</text>
</comment>
<dbReference type="EMBL" id="CP002623">
    <property type="protein sequence ID" value="AEI92848.1"/>
    <property type="molecule type" value="Genomic_DNA"/>
</dbReference>
<dbReference type="GO" id="GO:0050661">
    <property type="term" value="F:NADP binding"/>
    <property type="evidence" value="ECO:0007669"/>
    <property type="project" value="UniProtKB-UniRule"/>
</dbReference>
<dbReference type="GO" id="GO:0033735">
    <property type="term" value="F:aspartate dehydrogenase [NAD(P)+] activity"/>
    <property type="evidence" value="ECO:0007669"/>
    <property type="project" value="UniProtKB-EC"/>
</dbReference>
<dbReference type="NCBIfam" id="NF009827">
    <property type="entry name" value="PRK13303.1-2"/>
    <property type="match status" value="1"/>
</dbReference>
<dbReference type="SUPFAM" id="SSF51735">
    <property type="entry name" value="NAD(P)-binding Rossmann-fold domains"/>
    <property type="match status" value="1"/>
</dbReference>
<dbReference type="UniPathway" id="UPA00253">
    <property type="reaction ID" value="UER00456"/>
</dbReference>
<comment type="function">
    <text evidence="6">Specifically catalyzes the NAD or NADP-dependent dehydrogenation of L-aspartate to iminoaspartate.</text>
</comment>
<dbReference type="RefSeq" id="WP_013960788.1">
    <property type="nucleotide sequence ID" value="NC_015730.1"/>
</dbReference>
<evidence type="ECO:0000313" key="9">
    <source>
        <dbReference type="EMBL" id="AEI92848.1"/>
    </source>
</evidence>
<evidence type="ECO:0000256" key="6">
    <source>
        <dbReference type="HAMAP-Rule" id="MF_01265"/>
    </source>
</evidence>
<evidence type="ECO:0000256" key="1">
    <source>
        <dbReference type="ARBA" id="ARBA00008331"/>
    </source>
</evidence>
<protein>
    <recommendedName>
        <fullName evidence="6">L-aspartate dehydrogenase</fullName>
        <ecNumber evidence="6">1.4.1.21</ecNumber>
    </recommendedName>
</protein>
<dbReference type="InterPro" id="IPR002811">
    <property type="entry name" value="Asp_DH"/>
</dbReference>
<dbReference type="STRING" id="391595.RLO149_c008210"/>
<evidence type="ECO:0000256" key="3">
    <source>
        <dbReference type="ARBA" id="ARBA00022857"/>
    </source>
</evidence>
<dbReference type="Pfam" id="PF03447">
    <property type="entry name" value="NAD_binding_3"/>
    <property type="match status" value="1"/>
</dbReference>
<gene>
    <name evidence="6" type="primary">nadX</name>
    <name evidence="9" type="ordered locus">RLO149_c008210</name>
</gene>
<evidence type="ECO:0000259" key="8">
    <source>
        <dbReference type="Pfam" id="PF03447"/>
    </source>
</evidence>